<dbReference type="GO" id="GO:0005829">
    <property type="term" value="C:cytosol"/>
    <property type="evidence" value="ECO:0007669"/>
    <property type="project" value="TreeGrafter"/>
</dbReference>
<dbReference type="STRING" id="349521.HCH_00130"/>
<evidence type="ECO:0000256" key="1">
    <source>
        <dbReference type="ARBA" id="ARBA00022490"/>
    </source>
</evidence>
<dbReference type="AlphaFoldDB" id="Q2SQM4"/>
<dbReference type="Gene3D" id="3.20.20.70">
    <property type="entry name" value="Aldolase class I"/>
    <property type="match status" value="1"/>
</dbReference>
<comment type="similarity">
    <text evidence="4">Belongs to the PNP synthase family.</text>
</comment>
<reference evidence="6 7" key="1">
    <citation type="journal article" date="2005" name="Nucleic Acids Res.">
        <title>Genomic blueprint of Hahella chejuensis, a marine microbe producing an algicidal agent.</title>
        <authorList>
            <person name="Jeong H."/>
            <person name="Yim J.H."/>
            <person name="Lee C."/>
            <person name="Choi S.-H."/>
            <person name="Park Y.K."/>
            <person name="Yoon S.H."/>
            <person name="Hur C.-G."/>
            <person name="Kang H.-Y."/>
            <person name="Kim D."/>
            <person name="Lee H.H."/>
            <person name="Park K.H."/>
            <person name="Park S.-H."/>
            <person name="Park H.-S."/>
            <person name="Lee H.K."/>
            <person name="Oh T.K."/>
            <person name="Kim J.F."/>
        </authorList>
    </citation>
    <scope>NUCLEOTIDE SEQUENCE [LARGE SCALE GENOMIC DNA]</scope>
    <source>
        <strain evidence="6 7">KCTC 2396</strain>
    </source>
</reference>
<feature type="site" description="Transition state stabilizer" evidence="4">
    <location>
        <position position="156"/>
    </location>
</feature>
<dbReference type="InterPro" id="IPR004569">
    <property type="entry name" value="PyrdxlP_synth_PdxJ"/>
</dbReference>
<feature type="binding site" evidence="4">
    <location>
        <position position="8"/>
    </location>
    <ligand>
        <name>3-amino-2-oxopropyl phosphate</name>
        <dbReference type="ChEBI" id="CHEBI:57279"/>
    </ligand>
</feature>
<feature type="binding site" evidence="4">
    <location>
        <position position="105"/>
    </location>
    <ligand>
        <name>1-deoxy-D-xylulose 5-phosphate</name>
        <dbReference type="ChEBI" id="CHEBI:57792"/>
    </ligand>
</feature>
<feature type="binding site" evidence="4">
    <location>
        <position position="46"/>
    </location>
    <ligand>
        <name>1-deoxy-D-xylulose 5-phosphate</name>
        <dbReference type="ChEBI" id="CHEBI:57792"/>
    </ligand>
</feature>
<feature type="binding site" evidence="4">
    <location>
        <position position="197"/>
    </location>
    <ligand>
        <name>3-amino-2-oxopropyl phosphate</name>
        <dbReference type="ChEBI" id="CHEBI:57279"/>
    </ligand>
</feature>
<dbReference type="InterPro" id="IPR036130">
    <property type="entry name" value="Pyridoxine-5'_phos_synth"/>
</dbReference>
<evidence type="ECO:0000256" key="5">
    <source>
        <dbReference type="NCBIfam" id="TIGR00559"/>
    </source>
</evidence>
<dbReference type="OrthoDB" id="9806590at2"/>
<feature type="active site" description="Proton donor" evidence="4">
    <location>
        <position position="196"/>
    </location>
</feature>
<keyword evidence="1 4" id="KW-0963">Cytoplasm</keyword>
<dbReference type="KEGG" id="hch:HCH_00130"/>
<dbReference type="HAMAP" id="MF_00279">
    <property type="entry name" value="PdxJ"/>
    <property type="match status" value="1"/>
</dbReference>
<comment type="pathway">
    <text evidence="4">Cofactor biosynthesis; pyridoxine 5'-phosphate biosynthesis; pyridoxine 5'-phosphate from D-erythrose 4-phosphate: step 5/5.</text>
</comment>
<evidence type="ECO:0000256" key="2">
    <source>
        <dbReference type="ARBA" id="ARBA00022679"/>
    </source>
</evidence>
<evidence type="ECO:0000256" key="4">
    <source>
        <dbReference type="HAMAP-Rule" id="MF_00279"/>
    </source>
</evidence>
<gene>
    <name evidence="4 6" type="primary">pdxJ</name>
    <name evidence="6" type="ordered locus">HCH_00130</name>
</gene>
<dbReference type="SUPFAM" id="SSF63892">
    <property type="entry name" value="Pyridoxine 5'-phosphate synthase"/>
    <property type="match status" value="1"/>
</dbReference>
<dbReference type="PANTHER" id="PTHR30456">
    <property type="entry name" value="PYRIDOXINE 5'-PHOSPHATE SYNTHASE"/>
    <property type="match status" value="1"/>
</dbReference>
<dbReference type="CDD" id="cd00003">
    <property type="entry name" value="PNPsynthase"/>
    <property type="match status" value="1"/>
</dbReference>
<comment type="subunit">
    <text evidence="4">Homooctamer; tetramer of dimers.</text>
</comment>
<dbReference type="PANTHER" id="PTHR30456:SF0">
    <property type="entry name" value="PYRIDOXINE 5'-PHOSPHATE SYNTHASE"/>
    <property type="match status" value="1"/>
</dbReference>
<comment type="function">
    <text evidence="4">Catalyzes the complicated ring closure reaction between the two acyclic compounds 1-deoxy-D-xylulose-5-phosphate (DXP) and 3-amino-2-oxopropyl phosphate (1-amino-acetone-3-phosphate or AAP) to form pyridoxine 5'-phosphate (PNP) and inorganic phosphate.</text>
</comment>
<dbReference type="HOGENOM" id="CLU_074563_1_0_6"/>
<comment type="catalytic activity">
    <reaction evidence="4">
        <text>3-amino-2-oxopropyl phosphate + 1-deoxy-D-xylulose 5-phosphate = pyridoxine 5'-phosphate + phosphate + 2 H2O + H(+)</text>
        <dbReference type="Rhea" id="RHEA:15265"/>
        <dbReference type="ChEBI" id="CHEBI:15377"/>
        <dbReference type="ChEBI" id="CHEBI:15378"/>
        <dbReference type="ChEBI" id="CHEBI:43474"/>
        <dbReference type="ChEBI" id="CHEBI:57279"/>
        <dbReference type="ChEBI" id="CHEBI:57792"/>
        <dbReference type="ChEBI" id="CHEBI:58589"/>
        <dbReference type="EC" id="2.6.99.2"/>
    </reaction>
</comment>
<keyword evidence="7" id="KW-1185">Reference proteome</keyword>
<evidence type="ECO:0000313" key="6">
    <source>
        <dbReference type="EMBL" id="ABC27050.1"/>
    </source>
</evidence>
<proteinExistence type="inferred from homology"/>
<dbReference type="UniPathway" id="UPA00244">
    <property type="reaction ID" value="UER00313"/>
</dbReference>
<protein>
    <recommendedName>
        <fullName evidence="4 5">Pyridoxine 5'-phosphate synthase</fullName>
        <shortName evidence="4">PNP synthase</shortName>
        <ecNumber evidence="4 5">2.6.99.2</ecNumber>
    </recommendedName>
</protein>
<dbReference type="InterPro" id="IPR013785">
    <property type="entry name" value="Aldolase_TIM"/>
</dbReference>
<dbReference type="RefSeq" id="WP_011394127.1">
    <property type="nucleotide sequence ID" value="NC_007645.1"/>
</dbReference>
<dbReference type="EC" id="2.6.99.2" evidence="4 5"/>
<dbReference type="EMBL" id="CP000155">
    <property type="protein sequence ID" value="ABC27050.1"/>
    <property type="molecule type" value="Genomic_DNA"/>
</dbReference>
<name>Q2SQM4_HAHCH</name>
<feature type="binding site" evidence="4">
    <location>
        <position position="51"/>
    </location>
    <ligand>
        <name>1-deoxy-D-xylulose 5-phosphate</name>
        <dbReference type="ChEBI" id="CHEBI:57792"/>
    </ligand>
</feature>
<dbReference type="GO" id="GO:0033856">
    <property type="term" value="F:pyridoxine 5'-phosphate synthase activity"/>
    <property type="evidence" value="ECO:0007669"/>
    <property type="project" value="UniProtKB-UniRule"/>
</dbReference>
<accession>Q2SQM4</accession>
<dbReference type="Proteomes" id="UP000000238">
    <property type="component" value="Chromosome"/>
</dbReference>
<dbReference type="GO" id="GO:0008615">
    <property type="term" value="P:pyridoxine biosynthetic process"/>
    <property type="evidence" value="ECO:0007669"/>
    <property type="project" value="UniProtKB-UniRule"/>
</dbReference>
<evidence type="ECO:0000256" key="3">
    <source>
        <dbReference type="ARBA" id="ARBA00023096"/>
    </source>
</evidence>
<dbReference type="NCBIfam" id="TIGR00559">
    <property type="entry name" value="pdxJ"/>
    <property type="match status" value="1"/>
</dbReference>
<dbReference type="Pfam" id="PF03740">
    <property type="entry name" value="PdxJ"/>
    <property type="match status" value="1"/>
</dbReference>
<feature type="active site" description="Proton acceptor" evidence="4">
    <location>
        <position position="75"/>
    </location>
</feature>
<organism evidence="6 7">
    <name type="scientific">Hahella chejuensis (strain KCTC 2396)</name>
    <dbReference type="NCBI Taxonomy" id="349521"/>
    <lineage>
        <taxon>Bacteria</taxon>
        <taxon>Pseudomonadati</taxon>
        <taxon>Pseudomonadota</taxon>
        <taxon>Gammaproteobacteria</taxon>
        <taxon>Oceanospirillales</taxon>
        <taxon>Hahellaceae</taxon>
        <taxon>Hahella</taxon>
    </lineage>
</organism>
<keyword evidence="2 4" id="KW-0808">Transferase</keyword>
<feature type="binding site" evidence="4">
    <location>
        <position position="19"/>
    </location>
    <ligand>
        <name>3-amino-2-oxopropyl phosphate</name>
        <dbReference type="ChEBI" id="CHEBI:57279"/>
    </ligand>
</feature>
<feature type="binding site" evidence="4">
    <location>
        <begin position="218"/>
        <end position="219"/>
    </location>
    <ligand>
        <name>3-amino-2-oxopropyl phosphate</name>
        <dbReference type="ChEBI" id="CHEBI:57279"/>
    </ligand>
</feature>
<evidence type="ECO:0000313" key="7">
    <source>
        <dbReference type="Proteomes" id="UP000000238"/>
    </source>
</evidence>
<keyword evidence="3 4" id="KW-0664">Pyridoxine biosynthesis</keyword>
<comment type="caution">
    <text evidence="4">Lacks conserved residue(s) required for the propagation of feature annotation.</text>
</comment>
<feature type="active site" description="Proton acceptor" evidence="4">
    <location>
        <position position="44"/>
    </location>
</feature>
<dbReference type="NCBIfam" id="NF003626">
    <property type="entry name" value="PRK05265.1-4"/>
    <property type="match status" value="1"/>
</dbReference>
<sequence>MKTVLSVNLNKIALIRNSRGRDYPSVKAFGRRALQAGAGGVTIHPRPDQRHARYSDIADLSELVKEFADAELNIEGYPEEELIEQVLRYKPHQFTLVPDKPDQITSDHGWDLNQDGEFVTDIVRKVQAAGVRVSLFMDPDEAQIKLAQETGAKRIELYTEEYAHAYGAPQFDAIAAKYLACARYAVSLGLTVNAGHDLNLENLAPLVAEGTIAEVSIGHALTVEALEMGFDQVIQKYVEILS</sequence>
<comment type="subcellular location">
    <subcellularLocation>
        <location evidence="4">Cytoplasm</location>
    </subcellularLocation>
</comment>
<dbReference type="eggNOG" id="COG0854">
    <property type="taxonomic scope" value="Bacteria"/>
</dbReference>